<reference evidence="1 2" key="1">
    <citation type="submission" date="2019-02" db="EMBL/GenBank/DDBJ databases">
        <title>Deep-cultivation of Planctomycetes and their phenomic and genomic characterization uncovers novel biology.</title>
        <authorList>
            <person name="Wiegand S."/>
            <person name="Jogler M."/>
            <person name="Boedeker C."/>
            <person name="Pinto D."/>
            <person name="Vollmers J."/>
            <person name="Rivas-Marin E."/>
            <person name="Kohn T."/>
            <person name="Peeters S.H."/>
            <person name="Heuer A."/>
            <person name="Rast P."/>
            <person name="Oberbeckmann S."/>
            <person name="Bunk B."/>
            <person name="Jeske O."/>
            <person name="Meyerdierks A."/>
            <person name="Storesund J.E."/>
            <person name="Kallscheuer N."/>
            <person name="Luecker S."/>
            <person name="Lage O.M."/>
            <person name="Pohl T."/>
            <person name="Merkel B.J."/>
            <person name="Hornburger P."/>
            <person name="Mueller R.-W."/>
            <person name="Bruemmer F."/>
            <person name="Labrenz M."/>
            <person name="Spormann A.M."/>
            <person name="Op den Camp H."/>
            <person name="Overmann J."/>
            <person name="Amann R."/>
            <person name="Jetten M.S.M."/>
            <person name="Mascher T."/>
            <person name="Medema M.H."/>
            <person name="Devos D.P."/>
            <person name="Kaster A.-K."/>
            <person name="Ovreas L."/>
            <person name="Rohde M."/>
            <person name="Galperin M.Y."/>
            <person name="Jogler C."/>
        </authorList>
    </citation>
    <scope>NUCLEOTIDE SEQUENCE [LARGE SCALE GENOMIC DNA]</scope>
    <source>
        <strain evidence="1 2">ETA_A8</strain>
    </source>
</reference>
<dbReference type="InterPro" id="IPR006311">
    <property type="entry name" value="TAT_signal"/>
</dbReference>
<protein>
    <recommendedName>
        <fullName evidence="3">DUF3500 domain-containing protein</fullName>
    </recommendedName>
</protein>
<keyword evidence="2" id="KW-1185">Reference proteome</keyword>
<dbReference type="EMBL" id="CP036274">
    <property type="protein sequence ID" value="QDU28761.1"/>
    <property type="molecule type" value="Genomic_DNA"/>
</dbReference>
<dbReference type="PROSITE" id="PS51318">
    <property type="entry name" value="TAT"/>
    <property type="match status" value="1"/>
</dbReference>
<evidence type="ECO:0008006" key="3">
    <source>
        <dbReference type="Google" id="ProtNLM"/>
    </source>
</evidence>
<name>A0A517YEY0_9BACT</name>
<gene>
    <name evidence="1" type="ORF">ETAA8_38660</name>
</gene>
<dbReference type="InterPro" id="IPR021889">
    <property type="entry name" value="DUF3500"/>
</dbReference>
<evidence type="ECO:0000313" key="2">
    <source>
        <dbReference type="Proteomes" id="UP000315017"/>
    </source>
</evidence>
<dbReference type="Pfam" id="PF12006">
    <property type="entry name" value="DUF3500"/>
    <property type="match status" value="1"/>
</dbReference>
<proteinExistence type="predicted"/>
<evidence type="ECO:0000313" key="1">
    <source>
        <dbReference type="EMBL" id="QDU28761.1"/>
    </source>
</evidence>
<dbReference type="AlphaFoldDB" id="A0A517YEY0"/>
<dbReference type="Proteomes" id="UP000315017">
    <property type="component" value="Chromosome"/>
</dbReference>
<organism evidence="1 2">
    <name type="scientific">Anatilimnocola aggregata</name>
    <dbReference type="NCBI Taxonomy" id="2528021"/>
    <lineage>
        <taxon>Bacteria</taxon>
        <taxon>Pseudomonadati</taxon>
        <taxon>Planctomycetota</taxon>
        <taxon>Planctomycetia</taxon>
        <taxon>Pirellulales</taxon>
        <taxon>Pirellulaceae</taxon>
        <taxon>Anatilimnocola</taxon>
    </lineage>
</organism>
<sequence length="342" mass="37500">MPEGFPTIQSSLQEMIMNHKDRSGCSDCGSVDRRDFLRTMGTAALATAAVPMLGNSVFAAPSPKSGAETVAAELYKSLSDEQKKAICFDFDHELRKKINANWHITKPKIDDSFYTKQQRAMAEQIVRKVTSEDGFQRLLKQTEYDDGGLGAYSMAMFGNPDSGKFQWTLTGRHLTLRADGDSVDKAAFGGPLIYGHGEEDTKENLYHYQTKQTNEVFKALDAAQAKKALLTAAPGESAVQVQGAAGKFPGIGVGELSSDQQQLVEATLKVLLAPYRAEDADEVMAMLKADGGVGKLHMAFYSNNDLNKDNVWDIWRVEGPSFVWHFRGAPHVHAYINIAAKA</sequence>
<accession>A0A517YEY0</accession>
<dbReference type="KEGG" id="aagg:ETAA8_38660"/>